<accession>A0A2I0ARV7</accession>
<dbReference type="PROSITE" id="PS51715">
    <property type="entry name" value="G_GB1_RHD3"/>
    <property type="match status" value="1"/>
</dbReference>
<evidence type="ECO:0000256" key="6">
    <source>
        <dbReference type="ARBA" id="ARBA00023054"/>
    </source>
</evidence>
<keyword evidence="13" id="KW-1185">Reference proteome</keyword>
<feature type="topological domain" description="Lumenal" evidence="9">
    <location>
        <begin position="699"/>
        <end position="701"/>
    </location>
</feature>
<evidence type="ECO:0000256" key="9">
    <source>
        <dbReference type="HAMAP-Rule" id="MF_03109"/>
    </source>
</evidence>
<keyword evidence="8 9" id="KW-0472">Membrane</keyword>
<dbReference type="Pfam" id="PF05879">
    <property type="entry name" value="RHD3_GTPase"/>
    <property type="match status" value="1"/>
</dbReference>
<keyword evidence="3 9" id="KW-0378">Hydrolase</keyword>
<dbReference type="InterPro" id="IPR030386">
    <property type="entry name" value="G_GB1_RHD3_dom"/>
</dbReference>
<protein>
    <recommendedName>
        <fullName evidence="9">Protein ROOT HAIR DEFECTIVE 3 homolog</fullName>
        <ecNumber evidence="9">3.6.5.-</ecNumber>
    </recommendedName>
    <alternativeName>
        <fullName evidence="9">Protein SEY1 homolog</fullName>
    </alternativeName>
</protein>
<comment type="similarity">
    <text evidence="9">Belongs to the TRAFAC class dynamin-like GTPase superfamily. GB1/RHD3 GTPase family. RHD3 subfamily.</text>
</comment>
<feature type="domain" description="GB1/RHD3-type G" evidence="11">
    <location>
        <begin position="35"/>
        <end position="250"/>
    </location>
</feature>
<feature type="topological domain" description="Cytoplasmic" evidence="9">
    <location>
        <begin position="723"/>
        <end position="748"/>
    </location>
</feature>
<comment type="function">
    <text evidence="9">Probable GTP-binding protein that may be involved in cell development.</text>
</comment>
<dbReference type="GO" id="GO:0003924">
    <property type="term" value="F:GTPase activity"/>
    <property type="evidence" value="ECO:0007669"/>
    <property type="project" value="UniProtKB-UniRule"/>
</dbReference>
<keyword evidence="1 9" id="KW-0812">Transmembrane</keyword>
<feature type="transmembrane region" description="Helical" evidence="10">
    <location>
        <begin position="703"/>
        <end position="721"/>
    </location>
</feature>
<dbReference type="InterPro" id="IPR008803">
    <property type="entry name" value="RHD3/Sey1"/>
</dbReference>
<evidence type="ECO:0000256" key="5">
    <source>
        <dbReference type="ARBA" id="ARBA00022989"/>
    </source>
</evidence>
<dbReference type="Gene3D" id="3.40.50.300">
    <property type="entry name" value="P-loop containing nucleotide triphosphate hydrolases"/>
    <property type="match status" value="1"/>
</dbReference>
<dbReference type="GO" id="GO:0005525">
    <property type="term" value="F:GTP binding"/>
    <property type="evidence" value="ECO:0007669"/>
    <property type="project" value="UniProtKB-UniRule"/>
</dbReference>
<sequence>MGDDCFTTQLVDRSGVFNVEGLEQFVKKVRLSERGLSYAVVSIMGPQSSGKSTLLNHLFRTNFREMDALKGRAQTTKGIWIARCPDIEPCTLVMDLEGTDGTERGEDDTSFEKQSALFALAISDIVIINIWCHDIGREHASNKPLLRIVFQVMLRLFSPRKTTLLFVVRDKTKTPVKYLELILREDIQKIWDTVSKSQESKTALLSEYFTVEVVALSSYEEKAEQFKKEVARLRQLFLNSISPGGLAGDRGGAIPASGFSFSAQQIWKAIRENKDLDLPAHRVMVATVRCEEIANGKLDSFSSDKRWVEVVEAVNSGPVPGFGKTVSSILDYYFAEYEREAFYFDDGVRSAKRRQLESKALDLVKPVYLAMLGHLRSKAFHKFKNDLEQSLKKELRFSCSVYNCTQSTMQEFDYGCADIAIKQADLDASKVREKLARDIKTHASSVRDAKLSELKVDYEDQLTKALMEPMESLFNEVEGDTWASIRMLHKSETIKALSGLSAALSDFELDQATINKTLSDLSDFSRILVERKAKEEAGKVLIRMKDRFYTIFNHDKDLMPRVWTGKEDIKMIAKDAREAALKILSVMVAIRLDNKKDDIENVLKSSLLDVHVSKKKSLEASIDPLASATWPEIPHENMLLSPVQCKSIWKQFNAETEHTIIQAISAQVALRGRNSWLPPAWAIAAILILGFNEFMMLLRNPQYVFLIFVATVTAIALWKQLDIAQEFRHGTVKEIFPSSIISFNVVEF</sequence>
<evidence type="ECO:0000313" key="13">
    <source>
        <dbReference type="Proteomes" id="UP000236161"/>
    </source>
</evidence>
<comment type="subcellular location">
    <subcellularLocation>
        <location evidence="9">Endoplasmic reticulum membrane</location>
        <topology evidence="9">Multi-pass membrane protein</topology>
    </subcellularLocation>
</comment>
<dbReference type="HAMAP" id="MF_03109">
    <property type="entry name" value="Sey1"/>
    <property type="match status" value="1"/>
</dbReference>
<dbReference type="InterPro" id="IPR046758">
    <property type="entry name" value="Sey1/RHD3-like_3HB"/>
</dbReference>
<feature type="binding site" evidence="9">
    <location>
        <begin position="45"/>
        <end position="52"/>
    </location>
    <ligand>
        <name>GTP</name>
        <dbReference type="ChEBI" id="CHEBI:37565"/>
    </ligand>
</feature>
<dbReference type="EMBL" id="KZ451955">
    <property type="protein sequence ID" value="PKA58289.1"/>
    <property type="molecule type" value="Genomic_DNA"/>
</dbReference>
<dbReference type="GO" id="GO:0005789">
    <property type="term" value="C:endoplasmic reticulum membrane"/>
    <property type="evidence" value="ECO:0007669"/>
    <property type="project" value="UniProtKB-SubCell"/>
</dbReference>
<dbReference type="InterPro" id="IPR027417">
    <property type="entry name" value="P-loop_NTPase"/>
</dbReference>
<evidence type="ECO:0000259" key="11">
    <source>
        <dbReference type="PROSITE" id="PS51715"/>
    </source>
</evidence>
<dbReference type="EC" id="3.6.5.-" evidence="9"/>
<gene>
    <name evidence="12" type="ORF">AXF42_Ash013013</name>
</gene>
<keyword evidence="6" id="KW-0175">Coiled coil</keyword>
<dbReference type="PANTHER" id="PTHR45923">
    <property type="entry name" value="PROTEIN SEY1"/>
    <property type="match status" value="1"/>
</dbReference>
<reference evidence="12 13" key="1">
    <citation type="journal article" date="2017" name="Nature">
        <title>The Apostasia genome and the evolution of orchids.</title>
        <authorList>
            <person name="Zhang G.Q."/>
            <person name="Liu K.W."/>
            <person name="Li Z."/>
            <person name="Lohaus R."/>
            <person name="Hsiao Y.Y."/>
            <person name="Niu S.C."/>
            <person name="Wang J.Y."/>
            <person name="Lin Y.C."/>
            <person name="Xu Q."/>
            <person name="Chen L.J."/>
            <person name="Yoshida K."/>
            <person name="Fujiwara S."/>
            <person name="Wang Z.W."/>
            <person name="Zhang Y.Q."/>
            <person name="Mitsuda N."/>
            <person name="Wang M."/>
            <person name="Liu G.H."/>
            <person name="Pecoraro L."/>
            <person name="Huang H.X."/>
            <person name="Xiao X.J."/>
            <person name="Lin M."/>
            <person name="Wu X.Y."/>
            <person name="Wu W.L."/>
            <person name="Chen Y.Y."/>
            <person name="Chang S.B."/>
            <person name="Sakamoto S."/>
            <person name="Ohme-Takagi M."/>
            <person name="Yagi M."/>
            <person name="Zeng S.J."/>
            <person name="Shen C.Y."/>
            <person name="Yeh C.M."/>
            <person name="Luo Y.B."/>
            <person name="Tsai W.C."/>
            <person name="Van de Peer Y."/>
            <person name="Liu Z.J."/>
        </authorList>
    </citation>
    <scope>NUCLEOTIDE SEQUENCE [LARGE SCALE GENOMIC DNA]</scope>
    <source>
        <strain evidence="13">cv. Shenzhen</strain>
        <tissue evidence="12">Stem</tissue>
    </source>
</reference>
<evidence type="ECO:0000256" key="2">
    <source>
        <dbReference type="ARBA" id="ARBA00022741"/>
    </source>
</evidence>
<name>A0A2I0ARV7_9ASPA</name>
<dbReference type="Pfam" id="PF20428">
    <property type="entry name" value="Sey1_3HB"/>
    <property type="match status" value="1"/>
</dbReference>
<dbReference type="SUPFAM" id="SSF52540">
    <property type="entry name" value="P-loop containing nucleoside triphosphate hydrolases"/>
    <property type="match status" value="1"/>
</dbReference>
<evidence type="ECO:0000313" key="12">
    <source>
        <dbReference type="EMBL" id="PKA58289.1"/>
    </source>
</evidence>
<evidence type="ECO:0000256" key="7">
    <source>
        <dbReference type="ARBA" id="ARBA00023134"/>
    </source>
</evidence>
<evidence type="ECO:0000256" key="4">
    <source>
        <dbReference type="ARBA" id="ARBA00022824"/>
    </source>
</evidence>
<proteinExistence type="inferred from homology"/>
<evidence type="ECO:0000256" key="1">
    <source>
        <dbReference type="ARBA" id="ARBA00022692"/>
    </source>
</evidence>
<dbReference type="CDD" id="cd01851">
    <property type="entry name" value="GBP"/>
    <property type="match status" value="1"/>
</dbReference>
<organism evidence="12 13">
    <name type="scientific">Apostasia shenzhenica</name>
    <dbReference type="NCBI Taxonomy" id="1088818"/>
    <lineage>
        <taxon>Eukaryota</taxon>
        <taxon>Viridiplantae</taxon>
        <taxon>Streptophyta</taxon>
        <taxon>Embryophyta</taxon>
        <taxon>Tracheophyta</taxon>
        <taxon>Spermatophyta</taxon>
        <taxon>Magnoliopsida</taxon>
        <taxon>Liliopsida</taxon>
        <taxon>Asparagales</taxon>
        <taxon>Orchidaceae</taxon>
        <taxon>Apostasioideae</taxon>
        <taxon>Apostasia</taxon>
    </lineage>
</organism>
<dbReference type="FunFam" id="3.40.50.300:FF:002271">
    <property type="entry name" value="Protein ROOT HAIR DEFECTIVE 3 homolog"/>
    <property type="match status" value="1"/>
</dbReference>
<dbReference type="AlphaFoldDB" id="A0A2I0ARV7"/>
<dbReference type="GO" id="GO:0016320">
    <property type="term" value="P:endoplasmic reticulum membrane fusion"/>
    <property type="evidence" value="ECO:0007669"/>
    <property type="project" value="TreeGrafter"/>
</dbReference>
<keyword evidence="7 9" id="KW-0342">GTP-binding</keyword>
<evidence type="ECO:0000256" key="3">
    <source>
        <dbReference type="ARBA" id="ARBA00022801"/>
    </source>
</evidence>
<dbReference type="OrthoDB" id="1597724at2759"/>
<keyword evidence="2 9" id="KW-0547">Nucleotide-binding</keyword>
<evidence type="ECO:0000256" key="8">
    <source>
        <dbReference type="ARBA" id="ARBA00023136"/>
    </source>
</evidence>
<feature type="topological domain" description="Cytoplasmic" evidence="9">
    <location>
        <begin position="1"/>
        <end position="677"/>
    </location>
</feature>
<evidence type="ECO:0000256" key="10">
    <source>
        <dbReference type="SAM" id="Phobius"/>
    </source>
</evidence>
<keyword evidence="4 9" id="KW-0256">Endoplasmic reticulum</keyword>
<dbReference type="PANTHER" id="PTHR45923:SF20">
    <property type="entry name" value="PROTEIN ROOT HAIR DEFECTIVE 3 HOMOLOG 2"/>
    <property type="match status" value="1"/>
</dbReference>
<dbReference type="STRING" id="1088818.A0A2I0ARV7"/>
<keyword evidence="5 9" id="KW-1133">Transmembrane helix</keyword>
<dbReference type="Proteomes" id="UP000236161">
    <property type="component" value="Unassembled WGS sequence"/>
</dbReference>